<dbReference type="GO" id="GO:0003678">
    <property type="term" value="F:DNA helicase activity"/>
    <property type="evidence" value="ECO:0007669"/>
    <property type="project" value="TreeGrafter"/>
</dbReference>
<keyword evidence="4 11" id="KW-0347">Helicase</keyword>
<dbReference type="GO" id="GO:0016787">
    <property type="term" value="F:hydrolase activity"/>
    <property type="evidence" value="ECO:0007669"/>
    <property type="project" value="UniProtKB-KW"/>
</dbReference>
<dbReference type="CDD" id="cd04488">
    <property type="entry name" value="RecG_wedge_OBF"/>
    <property type="match status" value="1"/>
</dbReference>
<dbReference type="SUPFAM" id="SSF52540">
    <property type="entry name" value="P-loop containing nucleoside triphosphate hydrolases"/>
    <property type="match status" value="2"/>
</dbReference>
<name>A0A1V6CB91_UNCT6</name>
<dbReference type="Pfam" id="PF00271">
    <property type="entry name" value="Helicase_C"/>
    <property type="match status" value="1"/>
</dbReference>
<dbReference type="NCBIfam" id="NF008168">
    <property type="entry name" value="PRK10917.2-2"/>
    <property type="match status" value="1"/>
</dbReference>
<evidence type="ECO:0000256" key="1">
    <source>
        <dbReference type="ARBA" id="ARBA00022741"/>
    </source>
</evidence>
<dbReference type="Pfam" id="PF17191">
    <property type="entry name" value="RecG_wedge"/>
    <property type="match status" value="1"/>
</dbReference>
<dbReference type="PANTHER" id="PTHR47964:SF1">
    <property type="entry name" value="ATP-DEPENDENT DNA HELICASE HOMOLOG RECG, CHLOROPLASTIC"/>
    <property type="match status" value="1"/>
</dbReference>
<keyword evidence="2" id="KW-0227">DNA damage</keyword>
<keyword evidence="7" id="KW-0234">DNA repair</keyword>
<evidence type="ECO:0000256" key="3">
    <source>
        <dbReference type="ARBA" id="ARBA00022801"/>
    </source>
</evidence>
<dbReference type="PROSITE" id="PS51194">
    <property type="entry name" value="HELICASE_CTER"/>
    <property type="match status" value="1"/>
</dbReference>
<feature type="domain" description="Helicase C-terminal" evidence="10">
    <location>
        <begin position="453"/>
        <end position="614"/>
    </location>
</feature>
<dbReference type="InterPro" id="IPR027417">
    <property type="entry name" value="P-loop_NTPase"/>
</dbReference>
<organism evidence="11">
    <name type="scientific">candidate division TA06 bacterium ADurb.Bin131</name>
    <dbReference type="NCBI Taxonomy" id="1852827"/>
    <lineage>
        <taxon>Bacteria</taxon>
        <taxon>Bacteria division TA06</taxon>
    </lineage>
</organism>
<dbReference type="PANTHER" id="PTHR47964">
    <property type="entry name" value="ATP-DEPENDENT DNA HELICASE HOMOLOG RECG, CHLOROPLASTIC"/>
    <property type="match status" value="1"/>
</dbReference>
<sequence>MLSPETSVKFIPGVGPQRAECLLKMGINTAENLLFHFPRKYLDRRKVKKISEVIPGETVSLKAVVIAAEEKRLRNISLIKIAVSDGTGVIYLVFFNQKYILNTLKPEIKVFIYGKVEEYRENLQINNPLFEIIEKERKLDYILPVYPITSGITQSFIRRCIQYVLRNLSEFPTDILPVEDRIRLKLSNMRHALTNIHFPRNEINLEKARRHLIFDEFFKLQIGLIYKKIAQSAPVPDILDMKFGTSLVQNFENLLPFKLTKDQKNAINDILNDMKSGKMINRLLQGEVGSGKTVVAIFLLWLFGKESHQGVLMAPTEILAEQHYLNWQPLFLSCGIESTILIGGLPESMKKRAIENIEAGKTKVIFGTQALLNEKIVYPDLRVIIVDEQHKFGVEQRNLLQKRAENAHYLAMSATPIPRSIALTIYGNVDLSTIGEIPKGKRNIVSYLFKNSEISTVYEFVKKQVKEGKQGYFVAPAIESNQHSSVLQHFENIKNIVGDNLVGLLHGKLRTEEKNMVIENFRKKQILIIVSTTVIEVGIDIPEANFIVIDEAEQFGLSQLHQMRGRVGRSGNLGYCLLVYHSDDNQIINRLESFLEIEDGLKLSEIDLSIRGPGDILGVRQHGVLPLKIGNIITDIKILDESRKEAERILKNQLYKNPKYEKIKQYIEKYVKLEIID</sequence>
<dbReference type="GO" id="GO:0003677">
    <property type="term" value="F:DNA binding"/>
    <property type="evidence" value="ECO:0007669"/>
    <property type="project" value="UniProtKB-KW"/>
</dbReference>
<evidence type="ECO:0000256" key="4">
    <source>
        <dbReference type="ARBA" id="ARBA00022806"/>
    </source>
</evidence>
<dbReference type="InterPro" id="IPR011545">
    <property type="entry name" value="DEAD/DEAH_box_helicase_dom"/>
</dbReference>
<dbReference type="GO" id="GO:0005524">
    <property type="term" value="F:ATP binding"/>
    <property type="evidence" value="ECO:0007669"/>
    <property type="project" value="UniProtKB-KW"/>
</dbReference>
<dbReference type="AlphaFoldDB" id="A0A1V6CB91"/>
<evidence type="ECO:0000313" key="11">
    <source>
        <dbReference type="EMBL" id="OQB74181.1"/>
    </source>
</evidence>
<accession>A0A1V6CB91</accession>
<dbReference type="InterPro" id="IPR033454">
    <property type="entry name" value="RecG_wedge"/>
</dbReference>
<evidence type="ECO:0000256" key="2">
    <source>
        <dbReference type="ARBA" id="ARBA00022763"/>
    </source>
</evidence>
<evidence type="ECO:0000256" key="8">
    <source>
        <dbReference type="ARBA" id="ARBA00049819"/>
    </source>
</evidence>
<keyword evidence="3 11" id="KW-0378">Hydrolase</keyword>
<evidence type="ECO:0000259" key="10">
    <source>
        <dbReference type="PROSITE" id="PS51194"/>
    </source>
</evidence>
<dbReference type="InterPro" id="IPR045562">
    <property type="entry name" value="RecG_dom3_C"/>
</dbReference>
<evidence type="ECO:0000256" key="6">
    <source>
        <dbReference type="ARBA" id="ARBA00023125"/>
    </source>
</evidence>
<dbReference type="EMBL" id="MWDQ01000049">
    <property type="protein sequence ID" value="OQB74181.1"/>
    <property type="molecule type" value="Genomic_DNA"/>
</dbReference>
<protein>
    <recommendedName>
        <fullName evidence="8">Probable DNA 3'-5' helicase RecG</fullName>
    </recommendedName>
</protein>
<dbReference type="PROSITE" id="PS51192">
    <property type="entry name" value="HELICASE_ATP_BIND_1"/>
    <property type="match status" value="1"/>
</dbReference>
<dbReference type="NCBIfam" id="NF008165">
    <property type="entry name" value="PRK10917.1-3"/>
    <property type="match status" value="1"/>
</dbReference>
<keyword evidence="5" id="KW-0067">ATP-binding</keyword>
<dbReference type="Proteomes" id="UP000485562">
    <property type="component" value="Unassembled WGS sequence"/>
</dbReference>
<dbReference type="Gene3D" id="2.40.50.140">
    <property type="entry name" value="Nucleic acid-binding proteins"/>
    <property type="match status" value="1"/>
</dbReference>
<keyword evidence="1" id="KW-0547">Nucleotide-binding</keyword>
<dbReference type="Gene3D" id="3.40.50.300">
    <property type="entry name" value="P-loop containing nucleotide triphosphate hydrolases"/>
    <property type="match status" value="2"/>
</dbReference>
<evidence type="ECO:0000256" key="5">
    <source>
        <dbReference type="ARBA" id="ARBA00022840"/>
    </source>
</evidence>
<dbReference type="InterPro" id="IPR014001">
    <property type="entry name" value="Helicase_ATP-bd"/>
</dbReference>
<dbReference type="GO" id="GO:0006281">
    <property type="term" value="P:DNA repair"/>
    <property type="evidence" value="ECO:0007669"/>
    <property type="project" value="UniProtKB-KW"/>
</dbReference>
<dbReference type="InterPro" id="IPR047112">
    <property type="entry name" value="RecG/Mfd"/>
</dbReference>
<feature type="domain" description="Helicase ATP-binding" evidence="9">
    <location>
        <begin position="273"/>
        <end position="434"/>
    </location>
</feature>
<reference evidence="11" key="1">
    <citation type="submission" date="2017-02" db="EMBL/GenBank/DDBJ databases">
        <title>Delving into the versatile metabolic prowess of the omnipresent phylum Bacteroidetes.</title>
        <authorList>
            <person name="Nobu M.K."/>
            <person name="Mei R."/>
            <person name="Narihiro T."/>
            <person name="Kuroda K."/>
            <person name="Liu W.-T."/>
        </authorList>
    </citation>
    <scope>NUCLEOTIDE SEQUENCE</scope>
    <source>
        <strain evidence="11">ADurb.Bin131</strain>
    </source>
</reference>
<keyword evidence="6" id="KW-0238">DNA-binding</keyword>
<comment type="caution">
    <text evidence="11">The sequence shown here is derived from an EMBL/GenBank/DDBJ whole genome shotgun (WGS) entry which is preliminary data.</text>
</comment>
<gene>
    <name evidence="11" type="primary">recG</name>
    <name evidence="11" type="ORF">BWX89_00617</name>
</gene>
<dbReference type="InterPro" id="IPR001650">
    <property type="entry name" value="Helicase_C-like"/>
</dbReference>
<evidence type="ECO:0000259" key="9">
    <source>
        <dbReference type="PROSITE" id="PS51192"/>
    </source>
</evidence>
<evidence type="ECO:0000256" key="7">
    <source>
        <dbReference type="ARBA" id="ARBA00023204"/>
    </source>
</evidence>
<dbReference type="Pfam" id="PF00270">
    <property type="entry name" value="DEAD"/>
    <property type="match status" value="1"/>
</dbReference>
<dbReference type="Pfam" id="PF19833">
    <property type="entry name" value="RecG_dom3_C"/>
    <property type="match status" value="1"/>
</dbReference>
<dbReference type="SUPFAM" id="SSF50249">
    <property type="entry name" value="Nucleic acid-binding proteins"/>
    <property type="match status" value="1"/>
</dbReference>
<proteinExistence type="predicted"/>
<dbReference type="SMART" id="SM00487">
    <property type="entry name" value="DEXDc"/>
    <property type="match status" value="1"/>
</dbReference>
<dbReference type="InterPro" id="IPR012340">
    <property type="entry name" value="NA-bd_OB-fold"/>
</dbReference>
<dbReference type="SMART" id="SM00490">
    <property type="entry name" value="HELICc"/>
    <property type="match status" value="1"/>
</dbReference>